<dbReference type="OrthoDB" id="420076at2759"/>
<reference evidence="3 4" key="1">
    <citation type="journal article" date="2019" name="Nat. Ecol. Evol.">
        <title>Megaphylogeny resolves global patterns of mushroom evolution.</title>
        <authorList>
            <person name="Varga T."/>
            <person name="Krizsan K."/>
            <person name="Foldi C."/>
            <person name="Dima B."/>
            <person name="Sanchez-Garcia M."/>
            <person name="Sanchez-Ramirez S."/>
            <person name="Szollosi G.J."/>
            <person name="Szarkandi J.G."/>
            <person name="Papp V."/>
            <person name="Albert L."/>
            <person name="Andreopoulos W."/>
            <person name="Angelini C."/>
            <person name="Antonin V."/>
            <person name="Barry K.W."/>
            <person name="Bougher N.L."/>
            <person name="Buchanan P."/>
            <person name="Buyck B."/>
            <person name="Bense V."/>
            <person name="Catcheside P."/>
            <person name="Chovatia M."/>
            <person name="Cooper J."/>
            <person name="Damon W."/>
            <person name="Desjardin D."/>
            <person name="Finy P."/>
            <person name="Geml J."/>
            <person name="Haridas S."/>
            <person name="Hughes K."/>
            <person name="Justo A."/>
            <person name="Karasinski D."/>
            <person name="Kautmanova I."/>
            <person name="Kiss B."/>
            <person name="Kocsube S."/>
            <person name="Kotiranta H."/>
            <person name="LaButti K.M."/>
            <person name="Lechner B.E."/>
            <person name="Liimatainen K."/>
            <person name="Lipzen A."/>
            <person name="Lukacs Z."/>
            <person name="Mihaltcheva S."/>
            <person name="Morgado L.N."/>
            <person name="Niskanen T."/>
            <person name="Noordeloos M.E."/>
            <person name="Ohm R.A."/>
            <person name="Ortiz-Santana B."/>
            <person name="Ovrebo C."/>
            <person name="Racz N."/>
            <person name="Riley R."/>
            <person name="Savchenko A."/>
            <person name="Shiryaev A."/>
            <person name="Soop K."/>
            <person name="Spirin V."/>
            <person name="Szebenyi C."/>
            <person name="Tomsovsky M."/>
            <person name="Tulloss R.E."/>
            <person name="Uehling J."/>
            <person name="Grigoriev I.V."/>
            <person name="Vagvolgyi C."/>
            <person name="Papp T."/>
            <person name="Martin F.M."/>
            <person name="Miettinen O."/>
            <person name="Hibbett D.S."/>
            <person name="Nagy L.G."/>
        </authorList>
    </citation>
    <scope>NUCLEOTIDE SEQUENCE [LARGE SCALE GENOMIC DNA]</scope>
    <source>
        <strain evidence="3 4">CBS 121175</strain>
    </source>
</reference>
<feature type="region of interest" description="Disordered" evidence="1">
    <location>
        <begin position="491"/>
        <end position="511"/>
    </location>
</feature>
<feature type="compositionally biased region" description="Polar residues" evidence="1">
    <location>
        <begin position="9"/>
        <end position="25"/>
    </location>
</feature>
<dbReference type="InterPro" id="IPR015655">
    <property type="entry name" value="PP2C"/>
</dbReference>
<gene>
    <name evidence="3" type="ORF">FA15DRAFT_328070</name>
</gene>
<dbReference type="GO" id="GO:0004722">
    <property type="term" value="F:protein serine/threonine phosphatase activity"/>
    <property type="evidence" value="ECO:0007669"/>
    <property type="project" value="InterPro"/>
</dbReference>
<protein>
    <submittedName>
        <fullName evidence="3">Protein serine/threonine phosphatase 2C</fullName>
    </submittedName>
</protein>
<dbReference type="CDD" id="cd00143">
    <property type="entry name" value="PP2Cc"/>
    <property type="match status" value="1"/>
</dbReference>
<feature type="region of interest" description="Disordered" evidence="1">
    <location>
        <begin position="679"/>
        <end position="717"/>
    </location>
</feature>
<dbReference type="InterPro" id="IPR001932">
    <property type="entry name" value="PPM-type_phosphatase-like_dom"/>
</dbReference>
<accession>A0A5C3KYM8</accession>
<dbReference type="AlphaFoldDB" id="A0A5C3KYM8"/>
<feature type="region of interest" description="Disordered" evidence="1">
    <location>
        <begin position="1"/>
        <end position="99"/>
    </location>
</feature>
<proteinExistence type="predicted"/>
<dbReference type="EMBL" id="ML210182">
    <property type="protein sequence ID" value="TFK25761.1"/>
    <property type="molecule type" value="Genomic_DNA"/>
</dbReference>
<dbReference type="PANTHER" id="PTHR13832">
    <property type="entry name" value="PROTEIN PHOSPHATASE 2C"/>
    <property type="match status" value="1"/>
</dbReference>
<dbReference type="STRING" id="230819.A0A5C3KYM8"/>
<dbReference type="SMART" id="SM00332">
    <property type="entry name" value="PP2Cc"/>
    <property type="match status" value="1"/>
</dbReference>
<dbReference type="PANTHER" id="PTHR13832:SF792">
    <property type="entry name" value="GM14286P"/>
    <property type="match status" value="1"/>
</dbReference>
<dbReference type="Gene3D" id="3.60.40.10">
    <property type="entry name" value="PPM-type phosphatase domain"/>
    <property type="match status" value="1"/>
</dbReference>
<feature type="domain" description="PPM-type phosphatase" evidence="2">
    <location>
        <begin position="178"/>
        <end position="542"/>
    </location>
</feature>
<feature type="compositionally biased region" description="Basic residues" evidence="1">
    <location>
        <begin position="90"/>
        <end position="99"/>
    </location>
</feature>
<name>A0A5C3KYM8_COPMA</name>
<feature type="compositionally biased region" description="Low complexity" evidence="1">
    <location>
        <begin position="37"/>
        <end position="89"/>
    </location>
</feature>
<feature type="region of interest" description="Disordered" evidence="1">
    <location>
        <begin position="638"/>
        <end position="661"/>
    </location>
</feature>
<evidence type="ECO:0000313" key="4">
    <source>
        <dbReference type="Proteomes" id="UP000307440"/>
    </source>
</evidence>
<dbReference type="Pfam" id="PF00481">
    <property type="entry name" value="PP2C"/>
    <property type="match status" value="1"/>
</dbReference>
<dbReference type="InterPro" id="IPR036457">
    <property type="entry name" value="PPM-type-like_dom_sf"/>
</dbReference>
<organism evidence="3 4">
    <name type="scientific">Coprinopsis marcescibilis</name>
    <name type="common">Agaric fungus</name>
    <name type="synonym">Psathyrella marcescibilis</name>
    <dbReference type="NCBI Taxonomy" id="230819"/>
    <lineage>
        <taxon>Eukaryota</taxon>
        <taxon>Fungi</taxon>
        <taxon>Dikarya</taxon>
        <taxon>Basidiomycota</taxon>
        <taxon>Agaricomycotina</taxon>
        <taxon>Agaricomycetes</taxon>
        <taxon>Agaricomycetidae</taxon>
        <taxon>Agaricales</taxon>
        <taxon>Agaricineae</taxon>
        <taxon>Psathyrellaceae</taxon>
        <taxon>Coprinopsis</taxon>
    </lineage>
</organism>
<evidence type="ECO:0000313" key="3">
    <source>
        <dbReference type="EMBL" id="TFK25761.1"/>
    </source>
</evidence>
<evidence type="ECO:0000256" key="1">
    <source>
        <dbReference type="SAM" id="MobiDB-lite"/>
    </source>
</evidence>
<keyword evidence="4" id="KW-1185">Reference proteome</keyword>
<dbReference type="SUPFAM" id="SSF81606">
    <property type="entry name" value="PP2C-like"/>
    <property type="match status" value="1"/>
</dbReference>
<dbReference type="PROSITE" id="PS51746">
    <property type="entry name" value="PPM_2"/>
    <property type="match status" value="1"/>
</dbReference>
<dbReference type="Proteomes" id="UP000307440">
    <property type="component" value="Unassembled WGS sequence"/>
</dbReference>
<evidence type="ECO:0000259" key="2">
    <source>
        <dbReference type="PROSITE" id="PS51746"/>
    </source>
</evidence>
<sequence>MVLSRDGGTKSSQSQVTKVSAQPETKPTPAALGPDMTSATTTSPTTTPIPIAVANSTSTATTASALSSFPALSTSSTSSTSQNGPISSSRRSKERKRGVVHMEELPGMRVGPDDGPWPKEYEILETEEDVWKELRTLARPHRAVFINDTGHTSRPDDGQPLPTIDDKNPLPSSTNARVTLVDSINFQPCRNLKTQDRYVVTQLNVHGELWTLTGVFDGHLGDVTVEHVSHHLPIIIHEFLRKNLPGPSSEHPLDPNFIAVLFQKAILAFDDAIAHDVLDLFGGSVDKLNEYSDSDIRNIINDSMHAAQRGYGSSNPNGGSGENWRKARLCMYGTTALVALVDPKGEGLWVANLGDCVGILVTEAVTIDEDSDGGDSDTSPERTVVGESEWAVEVLTTVHNSDNMDEVKRIMKEHPGEDDTCFVDGRVLGAMAPTRCLGDIPFKQPPEFTRRVFYNLYPFVNKKGPWEEFLLKNKTPPYISAEAEVVYRNLSEQDRDRVPHPNGTPATGKRRSRLSAALKLEKLAAGIKKKDKKNGKKVLKKVVKQRYLILASDGFSDLCSTGGGIDRIVRSWAREMSQLGCPGKEIEETRAKLRERDLAMSVAAETATISEAEKPAPPAVGLIIDTSIATVAVPATAANQPDLRPNSPGSPTSPVPFTGNSFSSSMGSLTIPAVESNEAPPLQQTPQTQVAMPVLPKETSSKPHRPPLPRTNKSYHCTSSSNMALRLLRRVLSGEERNNDRVAKALTVDMDVSWVDDTAIVVVGI</sequence>
<feature type="region of interest" description="Disordered" evidence="1">
    <location>
        <begin position="147"/>
        <end position="171"/>
    </location>
</feature>